<evidence type="ECO:0000313" key="2">
    <source>
        <dbReference type="EMBL" id="MBC3832449.1"/>
    </source>
</evidence>
<gene>
    <name evidence="2" type="ORF">H8K33_13160</name>
</gene>
<evidence type="ECO:0008006" key="4">
    <source>
        <dbReference type="Google" id="ProtNLM"/>
    </source>
</evidence>
<feature type="signal peptide" evidence="1">
    <location>
        <begin position="1"/>
        <end position="19"/>
    </location>
</feature>
<accession>A0ABR6XTW6</accession>
<keyword evidence="1" id="KW-0732">Signal</keyword>
<name>A0ABR6XTW6_9BURK</name>
<evidence type="ECO:0000256" key="1">
    <source>
        <dbReference type="SAM" id="SignalP"/>
    </source>
</evidence>
<protein>
    <recommendedName>
        <fullName evidence="4">DUF1795 domain-containing protein</fullName>
    </recommendedName>
</protein>
<proteinExistence type="predicted"/>
<sequence length="175" mass="19475">MKKLISYLLLITSIFSISACSPQFDWREIRNNDAPFVATFPGKPASHSRDIELDGLKVKLYMTAADVNQISFAIAYAKLENSDKNLQTQHQQRALSAMQVGMLKNIQGTIVQPTPIESPKNTLTAIGKTQSGKTIKMLARFVQHGPWIIQVVMMGDEQAITPEVADMFFGSIKFN</sequence>
<evidence type="ECO:0000313" key="3">
    <source>
        <dbReference type="Proteomes" id="UP000643610"/>
    </source>
</evidence>
<dbReference type="RefSeq" id="WP_186891494.1">
    <property type="nucleotide sequence ID" value="NZ_JACOFU010000005.1"/>
</dbReference>
<dbReference type="EMBL" id="JACOFU010000005">
    <property type="protein sequence ID" value="MBC3832449.1"/>
    <property type="molecule type" value="Genomic_DNA"/>
</dbReference>
<dbReference type="PROSITE" id="PS51257">
    <property type="entry name" value="PROKAR_LIPOPROTEIN"/>
    <property type="match status" value="1"/>
</dbReference>
<reference evidence="2 3" key="1">
    <citation type="submission" date="2020-08" db="EMBL/GenBank/DDBJ databases">
        <title>Novel species isolated from subtropical streams in China.</title>
        <authorList>
            <person name="Lu H."/>
        </authorList>
    </citation>
    <scope>NUCLEOTIDE SEQUENCE [LARGE SCALE GENOMIC DNA]</scope>
    <source>
        <strain evidence="2 3">KCTC 52442</strain>
    </source>
</reference>
<feature type="chain" id="PRO_5046193481" description="DUF1795 domain-containing protein" evidence="1">
    <location>
        <begin position="20"/>
        <end position="175"/>
    </location>
</feature>
<dbReference type="Proteomes" id="UP000643610">
    <property type="component" value="Unassembled WGS sequence"/>
</dbReference>
<organism evidence="2 3">
    <name type="scientific">Undibacterium amnicola</name>
    <dbReference type="NCBI Taxonomy" id="1834038"/>
    <lineage>
        <taxon>Bacteria</taxon>
        <taxon>Pseudomonadati</taxon>
        <taxon>Pseudomonadota</taxon>
        <taxon>Betaproteobacteria</taxon>
        <taxon>Burkholderiales</taxon>
        <taxon>Oxalobacteraceae</taxon>
        <taxon>Undibacterium</taxon>
    </lineage>
</organism>
<keyword evidence="3" id="KW-1185">Reference proteome</keyword>
<comment type="caution">
    <text evidence="2">The sequence shown here is derived from an EMBL/GenBank/DDBJ whole genome shotgun (WGS) entry which is preliminary data.</text>
</comment>